<dbReference type="Proteomes" id="UP001470230">
    <property type="component" value="Unassembled WGS sequence"/>
</dbReference>
<feature type="transmembrane region" description="Helical" evidence="1">
    <location>
        <begin position="377"/>
        <end position="396"/>
    </location>
</feature>
<evidence type="ECO:0000256" key="1">
    <source>
        <dbReference type="SAM" id="Phobius"/>
    </source>
</evidence>
<keyword evidence="3" id="KW-1185">Reference proteome</keyword>
<name>A0ABR2JP65_9EUKA</name>
<accession>A0ABR2JP65</accession>
<dbReference type="EMBL" id="JAPFFF010000010">
    <property type="protein sequence ID" value="KAK8880657.1"/>
    <property type="molecule type" value="Genomic_DNA"/>
</dbReference>
<organism evidence="2 3">
    <name type="scientific">Tritrichomonas musculus</name>
    <dbReference type="NCBI Taxonomy" id="1915356"/>
    <lineage>
        <taxon>Eukaryota</taxon>
        <taxon>Metamonada</taxon>
        <taxon>Parabasalia</taxon>
        <taxon>Tritrichomonadida</taxon>
        <taxon>Tritrichomonadidae</taxon>
        <taxon>Tritrichomonas</taxon>
    </lineage>
</organism>
<evidence type="ECO:0000313" key="3">
    <source>
        <dbReference type="Proteomes" id="UP001470230"/>
    </source>
</evidence>
<evidence type="ECO:0008006" key="4">
    <source>
        <dbReference type="Google" id="ProtNLM"/>
    </source>
</evidence>
<protein>
    <recommendedName>
        <fullName evidence="4">DUF3447 domain-containing protein</fullName>
    </recommendedName>
</protein>
<keyword evidence="1" id="KW-0472">Membrane</keyword>
<proteinExistence type="predicted"/>
<keyword evidence="1" id="KW-1133">Transmembrane helix</keyword>
<comment type="caution">
    <text evidence="2">The sequence shown here is derived from an EMBL/GenBank/DDBJ whole genome shotgun (WGS) entry which is preliminary data.</text>
</comment>
<gene>
    <name evidence="2" type="ORF">M9Y10_003340</name>
</gene>
<reference evidence="2 3" key="1">
    <citation type="submission" date="2024-04" db="EMBL/GenBank/DDBJ databases">
        <title>Tritrichomonas musculus Genome.</title>
        <authorList>
            <person name="Alves-Ferreira E."/>
            <person name="Grigg M."/>
            <person name="Lorenzi H."/>
            <person name="Galac M."/>
        </authorList>
    </citation>
    <scope>NUCLEOTIDE SEQUENCE [LARGE SCALE GENOMIC DNA]</scope>
    <source>
        <strain evidence="2 3">EAF2021</strain>
    </source>
</reference>
<keyword evidence="1" id="KW-0812">Transmembrane</keyword>
<evidence type="ECO:0000313" key="2">
    <source>
        <dbReference type="EMBL" id="KAK8880657.1"/>
    </source>
</evidence>
<sequence>MKSMQEFLLEFLENEKEKEEDKVFGHLINYLDNQKISRDRCNLKCFLRLILNVTNDHNQPFVFMKKIGRIFKSIHGSITQFFSNWDIFEIFKSNKRIILLLFDEKILLPDKQIYYVIINDTYKTNFYPEYFFIEFESYFNDKLKKKIISNISEDNDINYQIYSEKRQKGINDNYICELIQNDAVEDFISYVNRRNISLTSTIPDSIYETNSMLLNSETLPTLIEYAAFYGSIQIIQFLKNFVEPTTSLMKYAIHSNNAELIHLVEELLDNGAYKDNLLIECYIESIKCHHINIMNYIKKFIDKPLNYNEIILQDIVSYNFIDIHDLINKNLIKMQELLILDFSYRLFYIKYFFTYDWIPVVDFYIKNLEEIKKIHQYWISLLLFIKKIMFLLIIIFI</sequence>